<feature type="region of interest" description="Disordered" evidence="1">
    <location>
        <begin position="166"/>
        <end position="193"/>
    </location>
</feature>
<reference evidence="3" key="1">
    <citation type="journal article" date="2019" name="Int. J. Syst. Evol. Microbiol.">
        <title>The Global Catalogue of Microorganisms (GCM) 10K type strain sequencing project: providing services to taxonomists for standard genome sequencing and annotation.</title>
        <authorList>
            <consortium name="The Broad Institute Genomics Platform"/>
            <consortium name="The Broad Institute Genome Sequencing Center for Infectious Disease"/>
            <person name="Wu L."/>
            <person name="Ma J."/>
        </authorList>
    </citation>
    <scope>NUCLEOTIDE SEQUENCE [LARGE SCALE GENOMIC DNA]</scope>
    <source>
        <strain evidence="3">CGMCC 1.16225</strain>
    </source>
</reference>
<evidence type="ECO:0000313" key="3">
    <source>
        <dbReference type="Proteomes" id="UP001597405"/>
    </source>
</evidence>
<sequence>MTGKFAGLAIAGLIAGLVLVNVALYDTPVDISPVASGKGHDGGVASATGSLQFPEAGNFSETFQRPLFTPTRRKFVAPPAGPPPVEVVAAAVEQPSAPEAAPAAAPSLLGISIHGGAAKALLRVAGSEAAIWYGSGETIDGWKVSSIDKDHAVLERDGKVAHIPLYPPWKNAPPPANAPSPANIPPPPNEPQL</sequence>
<keyword evidence="3" id="KW-1185">Reference proteome</keyword>
<accession>A0ABW4UAW9</accession>
<evidence type="ECO:0000256" key="1">
    <source>
        <dbReference type="SAM" id="MobiDB-lite"/>
    </source>
</evidence>
<dbReference type="EMBL" id="JBHUGZ010000008">
    <property type="protein sequence ID" value="MFD1983668.1"/>
    <property type="molecule type" value="Genomic_DNA"/>
</dbReference>
<dbReference type="RefSeq" id="WP_379098420.1">
    <property type="nucleotide sequence ID" value="NZ_JBHUGZ010000008.1"/>
</dbReference>
<evidence type="ECO:0000313" key="2">
    <source>
        <dbReference type="EMBL" id="MFD1983668.1"/>
    </source>
</evidence>
<proteinExistence type="predicted"/>
<evidence type="ECO:0008006" key="4">
    <source>
        <dbReference type="Google" id="ProtNLM"/>
    </source>
</evidence>
<name>A0ABW4UAW9_9HYPH</name>
<gene>
    <name evidence="2" type="ORF">ACFSOZ_13435</name>
</gene>
<dbReference type="Proteomes" id="UP001597405">
    <property type="component" value="Unassembled WGS sequence"/>
</dbReference>
<comment type="caution">
    <text evidence="2">The sequence shown here is derived from an EMBL/GenBank/DDBJ whole genome shotgun (WGS) entry which is preliminary data.</text>
</comment>
<organism evidence="2 3">
    <name type="scientific">Mesorhizobium newzealandense</name>
    <dbReference type="NCBI Taxonomy" id="1300302"/>
    <lineage>
        <taxon>Bacteria</taxon>
        <taxon>Pseudomonadati</taxon>
        <taxon>Pseudomonadota</taxon>
        <taxon>Alphaproteobacteria</taxon>
        <taxon>Hyphomicrobiales</taxon>
        <taxon>Phyllobacteriaceae</taxon>
        <taxon>Mesorhizobium</taxon>
    </lineage>
</organism>
<protein>
    <recommendedName>
        <fullName evidence="4">General secretion pathway protein GspN</fullName>
    </recommendedName>
</protein>